<feature type="signal peptide" evidence="1">
    <location>
        <begin position="1"/>
        <end position="20"/>
    </location>
</feature>
<evidence type="ECO:0008006" key="4">
    <source>
        <dbReference type="Google" id="ProtNLM"/>
    </source>
</evidence>
<name>A0A2D0N4G9_FLAN2</name>
<comment type="caution">
    <text evidence="2">The sequence shown here is derived from an EMBL/GenBank/DDBJ whole genome shotgun (WGS) entry which is preliminary data.</text>
</comment>
<sequence>MRKIMLILSMMGGMALSGHAQEGLESLTQLIHQFATAGDRQDVAALDKLLHADYRVVWNNAAEGKLTVLNREVYLNMVREKKIGGDQRTVSIESVELSAGGNALVKTSIKGKQADFQSLFSLVQGKDGDWLLVQDQVYMRTR</sequence>
<proteinExistence type="predicted"/>
<dbReference type="OrthoDB" id="1441434at2"/>
<dbReference type="SUPFAM" id="SSF54427">
    <property type="entry name" value="NTF2-like"/>
    <property type="match status" value="1"/>
</dbReference>
<dbReference type="EMBL" id="PDUD01000033">
    <property type="protein sequence ID" value="PHN03290.1"/>
    <property type="molecule type" value="Genomic_DNA"/>
</dbReference>
<dbReference type="Proteomes" id="UP000223913">
    <property type="component" value="Unassembled WGS sequence"/>
</dbReference>
<keyword evidence="1" id="KW-0732">Signal</keyword>
<evidence type="ECO:0000313" key="3">
    <source>
        <dbReference type="Proteomes" id="UP000223913"/>
    </source>
</evidence>
<dbReference type="Pfam" id="PF12893">
    <property type="entry name" value="Lumazine_bd_2"/>
    <property type="match status" value="1"/>
</dbReference>
<organism evidence="2 3">
    <name type="scientific">Flavilitoribacter nigricans (strain ATCC 23147 / DSM 23189 / NBRC 102662 / NCIMB 1420 / SS-2)</name>
    <name type="common">Lewinella nigricans</name>
    <dbReference type="NCBI Taxonomy" id="1122177"/>
    <lineage>
        <taxon>Bacteria</taxon>
        <taxon>Pseudomonadati</taxon>
        <taxon>Bacteroidota</taxon>
        <taxon>Saprospiria</taxon>
        <taxon>Saprospirales</taxon>
        <taxon>Lewinellaceae</taxon>
        <taxon>Flavilitoribacter</taxon>
    </lineage>
</organism>
<dbReference type="AlphaFoldDB" id="A0A2D0N4G9"/>
<dbReference type="InterPro" id="IPR032710">
    <property type="entry name" value="NTF2-like_dom_sf"/>
</dbReference>
<evidence type="ECO:0000313" key="2">
    <source>
        <dbReference type="EMBL" id="PHN03290.1"/>
    </source>
</evidence>
<feature type="chain" id="PRO_5012497245" description="Nuclear transport factor 2 family protein" evidence="1">
    <location>
        <begin position="21"/>
        <end position="142"/>
    </location>
</feature>
<gene>
    <name evidence="2" type="ORF">CRP01_28265</name>
</gene>
<dbReference type="InterPro" id="IPR039437">
    <property type="entry name" value="FrzH/put_lumazine-bd"/>
</dbReference>
<accession>A0A2D0N4G9</accession>
<dbReference type="Gene3D" id="3.10.450.50">
    <property type="match status" value="1"/>
</dbReference>
<protein>
    <recommendedName>
        <fullName evidence="4">Nuclear transport factor 2 family protein</fullName>
    </recommendedName>
</protein>
<dbReference type="RefSeq" id="WP_099153419.1">
    <property type="nucleotide sequence ID" value="NZ_PDUD01000033.1"/>
</dbReference>
<keyword evidence="3" id="KW-1185">Reference proteome</keyword>
<reference evidence="2 3" key="1">
    <citation type="submission" date="2017-10" db="EMBL/GenBank/DDBJ databases">
        <title>The draft genome sequence of Lewinella nigricans NBRC 102662.</title>
        <authorList>
            <person name="Wang K."/>
        </authorList>
    </citation>
    <scope>NUCLEOTIDE SEQUENCE [LARGE SCALE GENOMIC DNA]</scope>
    <source>
        <strain evidence="2 3">NBRC 102662</strain>
    </source>
</reference>
<evidence type="ECO:0000256" key="1">
    <source>
        <dbReference type="SAM" id="SignalP"/>
    </source>
</evidence>